<sequence>MTLIKHFRDYRQCFRLSLRSLVHGVLMILPVLAVSLYPLNTSADERVLDESCEFIENFERTPLTDWIELQLLSGMQADLRAVSCEGQLCGLGSNEPSLLNNHKLLEEGFLYHLLSDVHISAINIVGAHFQNPVCVTDREVSKRVSLTHSRFSDRVTFRNTEFHYDLIVDGSFFESDFLLSGATVRGQLSARASHVDRTFNMRHAVIGQDLHLHESENVESGVDLPERFRTVIGGEFIANSAVVEGEFVGDYAHFKGKVNMQFLSVGEDLNFRHGARFLERIDLRSSRVNGRMGFSGAEVAGLDLTNSSIGDSLILCEIRSPGDAMIDLRHTKIGNDFDLRGSIIKGSVNARRLKVSGDLMLDYAGKKTETCDKVTAQKQGRHQVDAGGINKIILQDAQVAVVHDGLIRTRELDSVKGNKLPVLEIDGLHYSKLHDDSLGKSGSSSGYYVDWLSRDTTFTAQPYHHLASQLRKDGAYSAAAEVLFEARKRERTAVCNGNDITSSLSGCAGMWLLEIGVGYGIGVYSFLALFWVVAFSCVGALIIRLTSDKSLWWSTWASLDYMLPLVELNSAHRKHIEENLPEWAQSSLYVQALSGWLLASFVVAAVAGLTQGT</sequence>
<evidence type="ECO:0008006" key="4">
    <source>
        <dbReference type="Google" id="ProtNLM"/>
    </source>
</evidence>
<evidence type="ECO:0000313" key="3">
    <source>
        <dbReference type="Proteomes" id="UP001143362"/>
    </source>
</evidence>
<keyword evidence="1" id="KW-0812">Transmembrane</keyword>
<dbReference type="RefSeq" id="WP_279246511.1">
    <property type="nucleotide sequence ID" value="NZ_SHNN01000003.1"/>
</dbReference>
<reference evidence="2" key="1">
    <citation type="submission" date="2019-02" db="EMBL/GenBank/DDBJ databases">
        <authorList>
            <person name="Li S.-H."/>
        </authorList>
    </citation>
    <scope>NUCLEOTIDE SEQUENCE</scope>
    <source>
        <strain evidence="2">IMCC14734</strain>
    </source>
</reference>
<name>A0ABT3TJK1_9GAMM</name>
<comment type="caution">
    <text evidence="2">The sequence shown here is derived from an EMBL/GenBank/DDBJ whole genome shotgun (WGS) entry which is preliminary data.</text>
</comment>
<evidence type="ECO:0000313" key="2">
    <source>
        <dbReference type="EMBL" id="MCX2982496.1"/>
    </source>
</evidence>
<protein>
    <recommendedName>
        <fullName evidence="4">Membrane-associated oxidoreductase</fullName>
    </recommendedName>
</protein>
<feature type="transmembrane region" description="Helical" evidence="1">
    <location>
        <begin position="588"/>
        <end position="609"/>
    </location>
</feature>
<keyword evidence="3" id="KW-1185">Reference proteome</keyword>
<accession>A0ABT3TJK1</accession>
<organism evidence="2 3">
    <name type="scientific">Candidatus Litorirhabdus singularis</name>
    <dbReference type="NCBI Taxonomy" id="2518993"/>
    <lineage>
        <taxon>Bacteria</taxon>
        <taxon>Pseudomonadati</taxon>
        <taxon>Pseudomonadota</taxon>
        <taxon>Gammaproteobacteria</taxon>
        <taxon>Cellvibrionales</taxon>
        <taxon>Halieaceae</taxon>
        <taxon>Candidatus Litorirhabdus</taxon>
    </lineage>
</organism>
<dbReference type="EMBL" id="SHNN01000003">
    <property type="protein sequence ID" value="MCX2982496.1"/>
    <property type="molecule type" value="Genomic_DNA"/>
</dbReference>
<feature type="transmembrane region" description="Helical" evidence="1">
    <location>
        <begin position="521"/>
        <end position="543"/>
    </location>
</feature>
<dbReference type="Proteomes" id="UP001143362">
    <property type="component" value="Unassembled WGS sequence"/>
</dbReference>
<keyword evidence="1" id="KW-0472">Membrane</keyword>
<proteinExistence type="predicted"/>
<gene>
    <name evidence="2" type="ORF">EYC98_16665</name>
</gene>
<keyword evidence="1" id="KW-1133">Transmembrane helix</keyword>
<feature type="transmembrane region" description="Helical" evidence="1">
    <location>
        <begin position="21"/>
        <end position="39"/>
    </location>
</feature>
<evidence type="ECO:0000256" key="1">
    <source>
        <dbReference type="SAM" id="Phobius"/>
    </source>
</evidence>